<dbReference type="InterPro" id="IPR013010">
    <property type="entry name" value="Znf_SIAH"/>
</dbReference>
<dbReference type="PROSITE" id="PS51081">
    <property type="entry name" value="ZF_SIAH"/>
    <property type="match status" value="1"/>
</dbReference>
<keyword evidence="7 11" id="KW-0863">Zinc-finger</keyword>
<dbReference type="OrthoDB" id="4788989at2759"/>
<evidence type="ECO:0000313" key="15">
    <source>
        <dbReference type="Proteomes" id="UP000250235"/>
    </source>
</evidence>
<keyword evidence="8" id="KW-0833">Ubl conjugation pathway</keyword>
<feature type="domain" description="SIAH-type" evidence="13">
    <location>
        <begin position="171"/>
        <end position="229"/>
    </location>
</feature>
<name>A0A2Z7CD06_9LAMI</name>
<dbReference type="GO" id="GO:0016567">
    <property type="term" value="P:protein ubiquitination"/>
    <property type="evidence" value="ECO:0007669"/>
    <property type="project" value="UniProtKB-UniPathway"/>
</dbReference>
<evidence type="ECO:0000259" key="13">
    <source>
        <dbReference type="PROSITE" id="PS51081"/>
    </source>
</evidence>
<comment type="similarity">
    <text evidence="3">Belongs to the SINA (Seven in absentia) family.</text>
</comment>
<dbReference type="InterPro" id="IPR049548">
    <property type="entry name" value="Sina-like_RING"/>
</dbReference>
<accession>A0A2Z7CD06</accession>
<evidence type="ECO:0000256" key="2">
    <source>
        <dbReference type="ARBA" id="ARBA00004906"/>
    </source>
</evidence>
<evidence type="ECO:0000313" key="14">
    <source>
        <dbReference type="EMBL" id="KZV42248.1"/>
    </source>
</evidence>
<proteinExistence type="inferred from homology"/>
<evidence type="ECO:0000256" key="4">
    <source>
        <dbReference type="ARBA" id="ARBA00012483"/>
    </source>
</evidence>
<dbReference type="Pfam" id="PF21361">
    <property type="entry name" value="Sina_ZnF"/>
    <property type="match status" value="1"/>
</dbReference>
<protein>
    <recommendedName>
        <fullName evidence="4">RING-type E3 ubiquitin transferase</fullName>
        <ecNumber evidence="4">2.3.2.27</ecNumber>
    </recommendedName>
</protein>
<evidence type="ECO:0000256" key="10">
    <source>
        <dbReference type="ARBA" id="ARBA00024004"/>
    </source>
</evidence>
<dbReference type="EMBL" id="KQ999284">
    <property type="protein sequence ID" value="KZV42248.1"/>
    <property type="molecule type" value="Genomic_DNA"/>
</dbReference>
<dbReference type="SUPFAM" id="SSF49599">
    <property type="entry name" value="TRAF domain-like"/>
    <property type="match status" value="1"/>
</dbReference>
<evidence type="ECO:0000256" key="9">
    <source>
        <dbReference type="ARBA" id="ARBA00022833"/>
    </source>
</evidence>
<dbReference type="GO" id="GO:0008270">
    <property type="term" value="F:zinc ion binding"/>
    <property type="evidence" value="ECO:0007669"/>
    <property type="project" value="UniProtKB-KW"/>
</dbReference>
<evidence type="ECO:0000256" key="12">
    <source>
        <dbReference type="SAM" id="MobiDB-lite"/>
    </source>
</evidence>
<comment type="catalytic activity">
    <reaction evidence="1">
        <text>S-ubiquitinyl-[E2 ubiquitin-conjugating enzyme]-L-cysteine + [acceptor protein]-L-lysine = [E2 ubiquitin-conjugating enzyme]-L-cysteine + N(6)-ubiquitinyl-[acceptor protein]-L-lysine.</text>
        <dbReference type="EC" id="2.3.2.27"/>
    </reaction>
</comment>
<evidence type="ECO:0000256" key="3">
    <source>
        <dbReference type="ARBA" id="ARBA00009119"/>
    </source>
</evidence>
<evidence type="ECO:0000256" key="5">
    <source>
        <dbReference type="ARBA" id="ARBA00022679"/>
    </source>
</evidence>
<keyword evidence="5" id="KW-0808">Transferase</keyword>
<dbReference type="UniPathway" id="UPA00143"/>
<gene>
    <name evidence="14" type="ORF">F511_13347</name>
</gene>
<keyword evidence="6" id="KW-0479">Metal-binding</keyword>
<dbReference type="PANTHER" id="PTHR46632">
    <property type="entry name" value="E3 UBIQUITIN-PROTEIN LIGASE SINA-LIKE 4"/>
    <property type="match status" value="1"/>
</dbReference>
<dbReference type="Gene3D" id="3.30.40.10">
    <property type="entry name" value="Zinc/RING finger domain, C3HC4 (zinc finger)"/>
    <property type="match status" value="1"/>
</dbReference>
<dbReference type="SUPFAM" id="SSF57850">
    <property type="entry name" value="RING/U-box"/>
    <property type="match status" value="1"/>
</dbReference>
<dbReference type="Pfam" id="PF21362">
    <property type="entry name" value="Sina_RING"/>
    <property type="match status" value="1"/>
</dbReference>
<organism evidence="14 15">
    <name type="scientific">Dorcoceras hygrometricum</name>
    <dbReference type="NCBI Taxonomy" id="472368"/>
    <lineage>
        <taxon>Eukaryota</taxon>
        <taxon>Viridiplantae</taxon>
        <taxon>Streptophyta</taxon>
        <taxon>Embryophyta</taxon>
        <taxon>Tracheophyta</taxon>
        <taxon>Spermatophyta</taxon>
        <taxon>Magnoliopsida</taxon>
        <taxon>eudicotyledons</taxon>
        <taxon>Gunneridae</taxon>
        <taxon>Pentapetalae</taxon>
        <taxon>asterids</taxon>
        <taxon>lamiids</taxon>
        <taxon>Lamiales</taxon>
        <taxon>Gesneriaceae</taxon>
        <taxon>Didymocarpoideae</taxon>
        <taxon>Trichosporeae</taxon>
        <taxon>Loxocarpinae</taxon>
        <taxon>Dorcoceras</taxon>
    </lineage>
</organism>
<dbReference type="PANTHER" id="PTHR46632:SF16">
    <property type="entry name" value="E3 UBIQUITIN-PROTEIN LIGASE SINA-LIKE 10"/>
    <property type="match status" value="1"/>
</dbReference>
<dbReference type="InterPro" id="IPR044286">
    <property type="entry name" value="SINL_plant"/>
</dbReference>
<evidence type="ECO:0000256" key="6">
    <source>
        <dbReference type="ARBA" id="ARBA00022723"/>
    </source>
</evidence>
<sequence length="348" mass="39193">MARFSAFGAEDGHTDRRQHQALKRPRTSTSYSGETSAESRLHIRLRRPISNTVRLPSVEQSDEEEDEEEDEDEDEDEEDEEEEGGGGGGGGGELQAQPSRDTPAPVTVTLTDPDVLDCPICLEPLSPPVYQCKNGHISCELCCLKMKNKCGSCSSPIGYNRCRAIEKVIESVTIACKNTQHGCGETLSYSKKHDHEETCIYSPCDCPYYLCTHVSISSSLYTHFATVHAHACRKFSFNKEFSIKVEPSQQYIFLQEENDNVLFVLDHTNDYLGSLFNVVCVAPTSSKRSFSYEISARDGARSTVRVKTVAENMPKWVLQPREKKLFLFPKCFTDSIRLIMIELMIRNY</sequence>
<feature type="region of interest" description="Disordered" evidence="12">
    <location>
        <begin position="1"/>
        <end position="108"/>
    </location>
</feature>
<evidence type="ECO:0000256" key="7">
    <source>
        <dbReference type="ARBA" id="ARBA00022771"/>
    </source>
</evidence>
<dbReference type="InterPro" id="IPR013083">
    <property type="entry name" value="Znf_RING/FYVE/PHD"/>
</dbReference>
<evidence type="ECO:0000256" key="1">
    <source>
        <dbReference type="ARBA" id="ARBA00000900"/>
    </source>
</evidence>
<dbReference type="EC" id="2.3.2.27" evidence="4"/>
<feature type="compositionally biased region" description="Acidic residues" evidence="12">
    <location>
        <begin position="60"/>
        <end position="84"/>
    </location>
</feature>
<evidence type="ECO:0000256" key="11">
    <source>
        <dbReference type="PROSITE-ProRule" id="PRU00455"/>
    </source>
</evidence>
<keyword evidence="15" id="KW-1185">Reference proteome</keyword>
<dbReference type="Proteomes" id="UP000250235">
    <property type="component" value="Unassembled WGS sequence"/>
</dbReference>
<comment type="function">
    <text evidence="10">E3 ubiquitin-protein ligase that mediates ubiquitination and subsequent proteasomal degradation of target proteins. E3 ubiquitin ligases accept ubiquitin from an E2 ubiquitin-conjugating enzyme in the form of a thioester and then directly transfers the ubiquitin to targeted substrates. It probably triggers the ubiquitin-mediated degradation of different substrates.</text>
</comment>
<dbReference type="GO" id="GO:0061630">
    <property type="term" value="F:ubiquitin protein ligase activity"/>
    <property type="evidence" value="ECO:0007669"/>
    <property type="project" value="UniProtKB-EC"/>
</dbReference>
<feature type="compositionally biased region" description="Polar residues" evidence="12">
    <location>
        <begin position="27"/>
        <end position="38"/>
    </location>
</feature>
<dbReference type="AlphaFoldDB" id="A0A2Z7CD06"/>
<reference evidence="14 15" key="1">
    <citation type="journal article" date="2015" name="Proc. Natl. Acad. Sci. U.S.A.">
        <title>The resurrection genome of Boea hygrometrica: A blueprint for survival of dehydration.</title>
        <authorList>
            <person name="Xiao L."/>
            <person name="Yang G."/>
            <person name="Zhang L."/>
            <person name="Yang X."/>
            <person name="Zhao S."/>
            <person name="Ji Z."/>
            <person name="Zhou Q."/>
            <person name="Hu M."/>
            <person name="Wang Y."/>
            <person name="Chen M."/>
            <person name="Xu Y."/>
            <person name="Jin H."/>
            <person name="Xiao X."/>
            <person name="Hu G."/>
            <person name="Bao F."/>
            <person name="Hu Y."/>
            <person name="Wan P."/>
            <person name="Li L."/>
            <person name="Deng X."/>
            <person name="Kuang T."/>
            <person name="Xiang C."/>
            <person name="Zhu J.K."/>
            <person name="Oliver M.J."/>
            <person name="He Y."/>
        </authorList>
    </citation>
    <scope>NUCLEOTIDE SEQUENCE [LARGE SCALE GENOMIC DNA]</scope>
    <source>
        <strain evidence="15">cv. XS01</strain>
    </source>
</reference>
<dbReference type="CDD" id="cd16571">
    <property type="entry name" value="RING-HC_SIAHs"/>
    <property type="match status" value="1"/>
</dbReference>
<keyword evidence="9" id="KW-0862">Zinc</keyword>
<evidence type="ECO:0000256" key="8">
    <source>
        <dbReference type="ARBA" id="ARBA00022786"/>
    </source>
</evidence>
<comment type="pathway">
    <text evidence="2">Protein modification; protein ubiquitination.</text>
</comment>